<evidence type="ECO:0000313" key="2">
    <source>
        <dbReference type="EMBL" id="KAK3706041.1"/>
    </source>
</evidence>
<feature type="region of interest" description="Disordered" evidence="1">
    <location>
        <begin position="42"/>
        <end position="95"/>
    </location>
</feature>
<dbReference type="Proteomes" id="UP001283361">
    <property type="component" value="Unassembled WGS sequence"/>
</dbReference>
<feature type="compositionally biased region" description="Basic and acidic residues" evidence="1">
    <location>
        <begin position="68"/>
        <end position="95"/>
    </location>
</feature>
<gene>
    <name evidence="2" type="ORF">RRG08_016661</name>
</gene>
<dbReference type="EMBL" id="JAWDGP010007755">
    <property type="protein sequence ID" value="KAK3706041.1"/>
    <property type="molecule type" value="Genomic_DNA"/>
</dbReference>
<sequence>MNSIFQTVKLLELISRFQLNEVKQSNKGETTRASQVDLLGVPVRSQVTNEGDKTGKTTKTSSPGASTNHDKGKERTRNKTFFVKELRKAGPRILE</sequence>
<keyword evidence="3" id="KW-1185">Reference proteome</keyword>
<feature type="compositionally biased region" description="Low complexity" evidence="1">
    <location>
        <begin position="57"/>
        <end position="67"/>
    </location>
</feature>
<protein>
    <submittedName>
        <fullName evidence="2">Uncharacterized protein</fullName>
    </submittedName>
</protein>
<accession>A0AAE1CLF0</accession>
<name>A0AAE1CLF0_9GAST</name>
<organism evidence="2 3">
    <name type="scientific">Elysia crispata</name>
    <name type="common">lettuce slug</name>
    <dbReference type="NCBI Taxonomy" id="231223"/>
    <lineage>
        <taxon>Eukaryota</taxon>
        <taxon>Metazoa</taxon>
        <taxon>Spiralia</taxon>
        <taxon>Lophotrochozoa</taxon>
        <taxon>Mollusca</taxon>
        <taxon>Gastropoda</taxon>
        <taxon>Heterobranchia</taxon>
        <taxon>Euthyneura</taxon>
        <taxon>Panpulmonata</taxon>
        <taxon>Sacoglossa</taxon>
        <taxon>Placobranchoidea</taxon>
        <taxon>Plakobranchidae</taxon>
        <taxon>Elysia</taxon>
    </lineage>
</organism>
<reference evidence="2" key="1">
    <citation type="journal article" date="2023" name="G3 (Bethesda)">
        <title>A reference genome for the long-term kleptoplast-retaining sea slug Elysia crispata morphotype clarki.</title>
        <authorList>
            <person name="Eastman K.E."/>
            <person name="Pendleton A.L."/>
            <person name="Shaikh M.A."/>
            <person name="Suttiyut T."/>
            <person name="Ogas R."/>
            <person name="Tomko P."/>
            <person name="Gavelis G."/>
            <person name="Widhalm J.R."/>
            <person name="Wisecaver J.H."/>
        </authorList>
    </citation>
    <scope>NUCLEOTIDE SEQUENCE</scope>
    <source>
        <strain evidence="2">ECLA1</strain>
    </source>
</reference>
<evidence type="ECO:0000256" key="1">
    <source>
        <dbReference type="SAM" id="MobiDB-lite"/>
    </source>
</evidence>
<dbReference type="AlphaFoldDB" id="A0AAE1CLF0"/>
<evidence type="ECO:0000313" key="3">
    <source>
        <dbReference type="Proteomes" id="UP001283361"/>
    </source>
</evidence>
<comment type="caution">
    <text evidence="2">The sequence shown here is derived from an EMBL/GenBank/DDBJ whole genome shotgun (WGS) entry which is preliminary data.</text>
</comment>
<proteinExistence type="predicted"/>